<keyword evidence="6" id="KW-0902">Two-component regulatory system</keyword>
<keyword evidence="7" id="KW-0812">Transmembrane</keyword>
<feature type="transmembrane region" description="Helical" evidence="7">
    <location>
        <begin position="12"/>
        <end position="31"/>
    </location>
</feature>
<comment type="catalytic activity">
    <reaction evidence="1">
        <text>ATP + protein L-histidine = ADP + protein N-phospho-L-histidine.</text>
        <dbReference type="EC" id="2.7.13.3"/>
    </reaction>
</comment>
<dbReference type="SUPFAM" id="SSF47384">
    <property type="entry name" value="Homodimeric domain of signal transducing histidine kinase"/>
    <property type="match status" value="1"/>
</dbReference>
<dbReference type="FunFam" id="3.30.565.10:FF:000006">
    <property type="entry name" value="Sensor histidine kinase WalK"/>
    <property type="match status" value="1"/>
</dbReference>
<dbReference type="AlphaFoldDB" id="A0A7C0Z9M4"/>
<keyword evidence="5 9" id="KW-0418">Kinase</keyword>
<keyword evidence="7" id="KW-1133">Transmembrane helix</keyword>
<evidence type="ECO:0000256" key="4">
    <source>
        <dbReference type="ARBA" id="ARBA00022679"/>
    </source>
</evidence>
<sequence>MRRVTLRNRFFRSMFIFSSILSVVFFVYFYFSVRRIFLNQLIETSKLHTVFIVNTFGPRLDEGLRGVGEVKKIRSLLYHAREEHFERIVVYNMRGEIVVDTDGGVLPEEFSPEEIRGVKYLTRFHKNTLLILQPYISSNGEHRYTFLFFIPLEYVGIWNLRFFLSLLLWFIGLIVFLFIVSEWHASMVTRPVSELSRQIEEFKKGERSEIKVSTGTEIDDFARFLSGVLTDLNFSLKELERLNRAKSDFIAVVSHELKTPLTAAKGYIDFILSGKAGKVTRKIKNNLEVVGRNLSRLEDRILNILKFSRGEVVGELRFEPVSLNILVEEVLIDNRRRIEKKGLKLRKILEKGLPSVSVNREKIREAIENILDNAIKFTDNGYIEVRTYQENGEIVLTVTDSGRGIPEERLESVFERFTRFDSTRSGMGLGLAIVKEIMEAHRGVVQIKSRLGEGTTVMLKFKLGIEDNHGKDTGNR</sequence>
<dbReference type="SUPFAM" id="SSF55874">
    <property type="entry name" value="ATPase domain of HSP90 chaperone/DNA topoisomerase II/histidine kinase"/>
    <property type="match status" value="1"/>
</dbReference>
<name>A0A7C0Z9M4_UNCW3</name>
<evidence type="ECO:0000256" key="1">
    <source>
        <dbReference type="ARBA" id="ARBA00000085"/>
    </source>
</evidence>
<dbReference type="InterPro" id="IPR003661">
    <property type="entry name" value="HisK_dim/P_dom"/>
</dbReference>
<gene>
    <name evidence="9" type="ORF">ENF18_04275</name>
</gene>
<dbReference type="CDD" id="cd00082">
    <property type="entry name" value="HisKA"/>
    <property type="match status" value="1"/>
</dbReference>
<dbReference type="PROSITE" id="PS50109">
    <property type="entry name" value="HIS_KIN"/>
    <property type="match status" value="1"/>
</dbReference>
<feature type="transmembrane region" description="Helical" evidence="7">
    <location>
        <begin position="162"/>
        <end position="180"/>
    </location>
</feature>
<dbReference type="PANTHER" id="PTHR43711:SF1">
    <property type="entry name" value="HISTIDINE KINASE 1"/>
    <property type="match status" value="1"/>
</dbReference>
<dbReference type="CDD" id="cd00075">
    <property type="entry name" value="HATPase"/>
    <property type="match status" value="1"/>
</dbReference>
<dbReference type="PRINTS" id="PR00344">
    <property type="entry name" value="BCTRLSENSOR"/>
</dbReference>
<dbReference type="Gene3D" id="1.10.287.130">
    <property type="match status" value="1"/>
</dbReference>
<keyword evidence="7" id="KW-0472">Membrane</keyword>
<dbReference type="InterPro" id="IPR003594">
    <property type="entry name" value="HATPase_dom"/>
</dbReference>
<organism evidence="9">
    <name type="scientific">candidate division WOR-3 bacterium</name>
    <dbReference type="NCBI Taxonomy" id="2052148"/>
    <lineage>
        <taxon>Bacteria</taxon>
        <taxon>Bacteria division WOR-3</taxon>
    </lineage>
</organism>
<dbReference type="InterPro" id="IPR036097">
    <property type="entry name" value="HisK_dim/P_sf"/>
</dbReference>
<accession>A0A7C0Z9M4</accession>
<dbReference type="SMART" id="SM00388">
    <property type="entry name" value="HisKA"/>
    <property type="match status" value="1"/>
</dbReference>
<dbReference type="GO" id="GO:0000155">
    <property type="term" value="F:phosphorelay sensor kinase activity"/>
    <property type="evidence" value="ECO:0007669"/>
    <property type="project" value="InterPro"/>
</dbReference>
<dbReference type="Pfam" id="PF02518">
    <property type="entry name" value="HATPase_c"/>
    <property type="match status" value="1"/>
</dbReference>
<dbReference type="InterPro" id="IPR036890">
    <property type="entry name" value="HATPase_C_sf"/>
</dbReference>
<dbReference type="EMBL" id="DQWE01000205">
    <property type="protein sequence ID" value="HDI82990.1"/>
    <property type="molecule type" value="Genomic_DNA"/>
</dbReference>
<dbReference type="InterPro" id="IPR005467">
    <property type="entry name" value="His_kinase_dom"/>
</dbReference>
<dbReference type="Gene3D" id="3.30.565.10">
    <property type="entry name" value="Histidine kinase-like ATPase, C-terminal domain"/>
    <property type="match status" value="1"/>
</dbReference>
<evidence type="ECO:0000256" key="6">
    <source>
        <dbReference type="ARBA" id="ARBA00023012"/>
    </source>
</evidence>
<dbReference type="InterPro" id="IPR004358">
    <property type="entry name" value="Sig_transdc_His_kin-like_C"/>
</dbReference>
<dbReference type="Pfam" id="PF00512">
    <property type="entry name" value="HisKA"/>
    <property type="match status" value="1"/>
</dbReference>
<dbReference type="SMART" id="SM00387">
    <property type="entry name" value="HATPase_c"/>
    <property type="match status" value="1"/>
</dbReference>
<protein>
    <recommendedName>
        <fullName evidence="2">histidine kinase</fullName>
        <ecNumber evidence="2">2.7.13.3</ecNumber>
    </recommendedName>
</protein>
<evidence type="ECO:0000313" key="9">
    <source>
        <dbReference type="EMBL" id="HDI82990.1"/>
    </source>
</evidence>
<comment type="caution">
    <text evidence="9">The sequence shown here is derived from an EMBL/GenBank/DDBJ whole genome shotgun (WGS) entry which is preliminary data.</text>
</comment>
<evidence type="ECO:0000256" key="3">
    <source>
        <dbReference type="ARBA" id="ARBA00022553"/>
    </source>
</evidence>
<keyword evidence="4" id="KW-0808">Transferase</keyword>
<dbReference type="PANTHER" id="PTHR43711">
    <property type="entry name" value="TWO-COMPONENT HISTIDINE KINASE"/>
    <property type="match status" value="1"/>
</dbReference>
<evidence type="ECO:0000256" key="5">
    <source>
        <dbReference type="ARBA" id="ARBA00022777"/>
    </source>
</evidence>
<dbReference type="Proteomes" id="UP000885847">
    <property type="component" value="Unassembled WGS sequence"/>
</dbReference>
<dbReference type="EC" id="2.7.13.3" evidence="2"/>
<keyword evidence="3" id="KW-0597">Phosphoprotein</keyword>
<evidence type="ECO:0000259" key="8">
    <source>
        <dbReference type="PROSITE" id="PS50109"/>
    </source>
</evidence>
<proteinExistence type="predicted"/>
<evidence type="ECO:0000256" key="2">
    <source>
        <dbReference type="ARBA" id="ARBA00012438"/>
    </source>
</evidence>
<reference evidence="9" key="1">
    <citation type="journal article" date="2020" name="mSystems">
        <title>Genome- and Community-Level Interaction Insights into Carbon Utilization and Element Cycling Functions of Hydrothermarchaeota in Hydrothermal Sediment.</title>
        <authorList>
            <person name="Zhou Z."/>
            <person name="Liu Y."/>
            <person name="Xu W."/>
            <person name="Pan J."/>
            <person name="Luo Z.H."/>
            <person name="Li M."/>
        </authorList>
    </citation>
    <scope>NUCLEOTIDE SEQUENCE [LARGE SCALE GENOMIC DNA]</scope>
    <source>
        <strain evidence="9">HyVt-102</strain>
    </source>
</reference>
<feature type="domain" description="Histidine kinase" evidence="8">
    <location>
        <begin position="252"/>
        <end position="465"/>
    </location>
</feature>
<evidence type="ECO:0000256" key="7">
    <source>
        <dbReference type="SAM" id="Phobius"/>
    </source>
</evidence>
<dbReference type="InterPro" id="IPR050736">
    <property type="entry name" value="Sensor_HK_Regulatory"/>
</dbReference>